<protein>
    <submittedName>
        <fullName evidence="2">Uncharacterized protein</fullName>
    </submittedName>
</protein>
<dbReference type="AlphaFoldDB" id="A0A4Z2JDJ6"/>
<keyword evidence="3" id="KW-1185">Reference proteome</keyword>
<keyword evidence="1" id="KW-0472">Membrane</keyword>
<accession>A0A4Z2JDJ6</accession>
<feature type="transmembrane region" description="Helical" evidence="1">
    <location>
        <begin position="91"/>
        <end position="113"/>
    </location>
</feature>
<dbReference type="EMBL" id="SRLO01000006">
    <property type="protein sequence ID" value="TNN88355.1"/>
    <property type="molecule type" value="Genomic_DNA"/>
</dbReference>
<evidence type="ECO:0000313" key="2">
    <source>
        <dbReference type="EMBL" id="TNN88355.1"/>
    </source>
</evidence>
<evidence type="ECO:0000313" key="3">
    <source>
        <dbReference type="Proteomes" id="UP000314294"/>
    </source>
</evidence>
<evidence type="ECO:0000256" key="1">
    <source>
        <dbReference type="SAM" id="Phobius"/>
    </source>
</evidence>
<keyword evidence="1" id="KW-1133">Transmembrane helix</keyword>
<gene>
    <name evidence="2" type="ORF">EYF80_001571</name>
</gene>
<organism evidence="2 3">
    <name type="scientific">Liparis tanakae</name>
    <name type="common">Tanaka's snailfish</name>
    <dbReference type="NCBI Taxonomy" id="230148"/>
    <lineage>
        <taxon>Eukaryota</taxon>
        <taxon>Metazoa</taxon>
        <taxon>Chordata</taxon>
        <taxon>Craniata</taxon>
        <taxon>Vertebrata</taxon>
        <taxon>Euteleostomi</taxon>
        <taxon>Actinopterygii</taxon>
        <taxon>Neopterygii</taxon>
        <taxon>Teleostei</taxon>
        <taxon>Neoteleostei</taxon>
        <taxon>Acanthomorphata</taxon>
        <taxon>Eupercaria</taxon>
        <taxon>Perciformes</taxon>
        <taxon>Cottioidei</taxon>
        <taxon>Cottales</taxon>
        <taxon>Liparidae</taxon>
        <taxon>Liparis</taxon>
    </lineage>
</organism>
<comment type="caution">
    <text evidence="2">The sequence shown here is derived from an EMBL/GenBank/DDBJ whole genome shotgun (WGS) entry which is preliminary data.</text>
</comment>
<keyword evidence="1" id="KW-0812">Transmembrane</keyword>
<proteinExistence type="predicted"/>
<dbReference type="Proteomes" id="UP000314294">
    <property type="component" value="Unassembled WGS sequence"/>
</dbReference>
<reference evidence="2 3" key="1">
    <citation type="submission" date="2019-03" db="EMBL/GenBank/DDBJ databases">
        <title>First draft genome of Liparis tanakae, snailfish: a comprehensive survey of snailfish specific genes.</title>
        <authorList>
            <person name="Kim W."/>
            <person name="Song I."/>
            <person name="Jeong J.-H."/>
            <person name="Kim D."/>
            <person name="Kim S."/>
            <person name="Ryu S."/>
            <person name="Song J.Y."/>
            <person name="Lee S.K."/>
        </authorList>
    </citation>
    <scope>NUCLEOTIDE SEQUENCE [LARGE SCALE GENOMIC DNA]</scope>
    <source>
        <tissue evidence="2">Muscle</tissue>
    </source>
</reference>
<name>A0A4Z2JDJ6_9TELE</name>
<sequence>MRRRNASGRRRPWKTVERRRHRKGALHCWPLPRHDPAGRFCRFRLQQNRQVLRALTWPTPNYRLRLRGNRTQFHPILQPAPSLDLVLDLDLVLVLVLDLVLDLDLVLVLVLVLDLDLDLVLVLVLV</sequence>